<organism evidence="2 3">
    <name type="scientific">Dryococelus australis</name>
    <dbReference type="NCBI Taxonomy" id="614101"/>
    <lineage>
        <taxon>Eukaryota</taxon>
        <taxon>Metazoa</taxon>
        <taxon>Ecdysozoa</taxon>
        <taxon>Arthropoda</taxon>
        <taxon>Hexapoda</taxon>
        <taxon>Insecta</taxon>
        <taxon>Pterygota</taxon>
        <taxon>Neoptera</taxon>
        <taxon>Polyneoptera</taxon>
        <taxon>Phasmatodea</taxon>
        <taxon>Verophasmatodea</taxon>
        <taxon>Anareolatae</taxon>
        <taxon>Phasmatidae</taxon>
        <taxon>Eurycanthinae</taxon>
        <taxon>Dryococelus</taxon>
    </lineage>
</organism>
<evidence type="ECO:0000313" key="2">
    <source>
        <dbReference type="EMBL" id="KAJ8884361.1"/>
    </source>
</evidence>
<dbReference type="Proteomes" id="UP001159363">
    <property type="component" value="Chromosome 4"/>
</dbReference>
<keyword evidence="3" id="KW-1185">Reference proteome</keyword>
<comment type="caution">
    <text evidence="2">The sequence shown here is derived from an EMBL/GenBank/DDBJ whole genome shotgun (WGS) entry which is preliminary data.</text>
</comment>
<reference evidence="2 3" key="1">
    <citation type="submission" date="2023-02" db="EMBL/GenBank/DDBJ databases">
        <title>LHISI_Scaffold_Assembly.</title>
        <authorList>
            <person name="Stuart O.P."/>
            <person name="Cleave R."/>
            <person name="Magrath M.J.L."/>
            <person name="Mikheyev A.S."/>
        </authorList>
    </citation>
    <scope>NUCLEOTIDE SEQUENCE [LARGE SCALE GENOMIC DNA]</scope>
    <source>
        <strain evidence="2">Daus_M_001</strain>
        <tissue evidence="2">Leg muscle</tissue>
    </source>
</reference>
<dbReference type="EMBL" id="JARBHB010000005">
    <property type="protein sequence ID" value="KAJ8884361.1"/>
    <property type="molecule type" value="Genomic_DNA"/>
</dbReference>
<proteinExistence type="predicted"/>
<name>A0ABQ9HJQ2_9NEOP</name>
<gene>
    <name evidence="2" type="ORF">PR048_016218</name>
</gene>
<feature type="region of interest" description="Disordered" evidence="1">
    <location>
        <begin position="489"/>
        <end position="525"/>
    </location>
</feature>
<evidence type="ECO:0000313" key="3">
    <source>
        <dbReference type="Proteomes" id="UP001159363"/>
    </source>
</evidence>
<protein>
    <submittedName>
        <fullName evidence="2">Uncharacterized protein</fullName>
    </submittedName>
</protein>
<accession>A0ABQ9HJQ2</accession>
<evidence type="ECO:0000256" key="1">
    <source>
        <dbReference type="SAM" id="MobiDB-lite"/>
    </source>
</evidence>
<feature type="region of interest" description="Disordered" evidence="1">
    <location>
        <begin position="741"/>
        <end position="761"/>
    </location>
</feature>
<sequence length="897" mass="99689">MKREGTTLQDVDYVLLHGRILDTCWHACLHAEKWSQGFLMGLSKLLKVIRERKNWTGHSLRRECLLTDAVEGIVCGKILKGRRRYKLIDDIKGSGMSPLKVPWVQAVRRECCTSVQSLALCGDGALDSLGSVALIAPAFLGLKSGKTLQPETVQLRFKVATAGVQPRSKNASARRAFCFTDKLTAAMRRISEANRGQLPGPLLVTYSGPCYYIIEPTRHKESEHSKTKRSLGEERSTCNTRVRVRVRVLESPGGSPPRSVDDVAAVPGHREVNPADLWHDATWVKISLPPPPLRISDGRRKKAGSVPGRRAPLHDPSNCSIFLPCPALFSQPTCCASSGTDLTSAQAKCGHVSTASTLEKSSLLVPDNGLAGSAHKSSRKYAFHHLRRLIICAVSLGRNVERGPANCDRSTRTSSPSNHFSMNRWAFWIICSPVEPFVRRLLQPRLRDYSGLPSKWEYLFQRTVYPSPLAKVNTPGGFGVYSYHVNRKKSRMYPQPRPPKPKSSGGESCGGNTQRTDPAPGASSCVLPTAFPEAEEIRRWELWREHTAHGSGASPCVLPSVSPCIGCSRQDLQQYVVRQSVIRSSVSQPSDLQPCFVRPSVYDENWTGRVPAARQLVGSKTPGKVNLADSAAELCSAYETRASTFTRPVRKCVVTAHRFRVHHEVPSAGQPNLAATSYEYSHRLTQPFNLGIEGETITAHTSEMASLARIISGRHSANQSLGTYSCRQADQPVTQPFVSYRSQTDARPVPRAPRSQREHGNCPMTVETKKTLQDVVNSWWTVYKCKEVVRPTSQTRQRSLDKETYFSLATMLMFAPSNHLLRFGTQTSMKYVQYLSQHRVTQMSVRWRAWEWKTDCSNCVLCYNTKMGSFIEDLQSVTPSASTTALGPEESLQTLHY</sequence>